<gene>
    <name evidence="2" type="ORF">LK10_06690</name>
</gene>
<comment type="caution">
    <text evidence="2">The sequence shown here is derived from an EMBL/GenBank/DDBJ whole genome shotgun (WGS) entry which is preliminary data.</text>
</comment>
<dbReference type="EMBL" id="JTDL01000082">
    <property type="protein sequence ID" value="KHL04224.1"/>
    <property type="molecule type" value="Genomic_DNA"/>
</dbReference>
<name>A0A0B2AQF9_9MICC</name>
<dbReference type="SUPFAM" id="SSF51735">
    <property type="entry name" value="NAD(P)-binding Rossmann-fold domains"/>
    <property type="match status" value="1"/>
</dbReference>
<dbReference type="OrthoDB" id="3338687at2"/>
<dbReference type="InterPro" id="IPR051783">
    <property type="entry name" value="NAD(P)-dependent_oxidoreduct"/>
</dbReference>
<accession>A0A0B2AQF9</accession>
<dbReference type="InterPro" id="IPR001509">
    <property type="entry name" value="Epimerase_deHydtase"/>
</dbReference>
<dbReference type="GO" id="GO:0005737">
    <property type="term" value="C:cytoplasm"/>
    <property type="evidence" value="ECO:0007669"/>
    <property type="project" value="TreeGrafter"/>
</dbReference>
<evidence type="ECO:0000313" key="2">
    <source>
        <dbReference type="EMBL" id="KHL04224.1"/>
    </source>
</evidence>
<protein>
    <submittedName>
        <fullName evidence="2">Epimerase</fullName>
    </submittedName>
</protein>
<dbReference type="Gene3D" id="3.40.50.720">
    <property type="entry name" value="NAD(P)-binding Rossmann-like Domain"/>
    <property type="match status" value="1"/>
</dbReference>
<dbReference type="Proteomes" id="UP000030982">
    <property type="component" value="Unassembled WGS sequence"/>
</dbReference>
<sequence length="344" mass="36965">MRIAIVGATGNVGTALLRRLGAEGGHDVIGIERRTPDAGAEPYRHAKWRPVDISTAAAPAQLAEAFAGCDAVVHLAWLIQPNHRESELYATNVTGSSNVFNAAIAAGVRQIVYASSVGAYSPAPKDRRVDERWPTGGIHTSHYSRHKAAVERLLDDIEEAHPEVAIARLRPGLIFQSGQASEVGRFFLGPFIPVQVARLRPPILPMPSGMVFQAVHADDVAEAYRLALVSGARGAFNIAAEPVLDRTTLPPVVGARSSVPIPKGALRSLVWASWELRLQRSDPGWIDMALQVPVMDTRRAREELGWEAQRSSQEAITAVLGGMQEASGIEASPSLRPGQQSATK</sequence>
<dbReference type="STRING" id="1338436.LK10_06690"/>
<dbReference type="PANTHER" id="PTHR48079">
    <property type="entry name" value="PROTEIN YEEZ"/>
    <property type="match status" value="1"/>
</dbReference>
<organism evidence="2 3">
    <name type="scientific">Sinomonas humi</name>
    <dbReference type="NCBI Taxonomy" id="1338436"/>
    <lineage>
        <taxon>Bacteria</taxon>
        <taxon>Bacillati</taxon>
        <taxon>Actinomycetota</taxon>
        <taxon>Actinomycetes</taxon>
        <taxon>Micrococcales</taxon>
        <taxon>Micrococcaceae</taxon>
        <taxon>Sinomonas</taxon>
    </lineage>
</organism>
<dbReference type="Pfam" id="PF01370">
    <property type="entry name" value="Epimerase"/>
    <property type="match status" value="1"/>
</dbReference>
<dbReference type="GO" id="GO:0004029">
    <property type="term" value="F:aldehyde dehydrogenase (NAD+) activity"/>
    <property type="evidence" value="ECO:0007669"/>
    <property type="project" value="TreeGrafter"/>
</dbReference>
<evidence type="ECO:0000259" key="1">
    <source>
        <dbReference type="Pfam" id="PF01370"/>
    </source>
</evidence>
<dbReference type="RefSeq" id="WP_043121346.1">
    <property type="nucleotide sequence ID" value="NZ_JTDL01000082.1"/>
</dbReference>
<dbReference type="InterPro" id="IPR036291">
    <property type="entry name" value="NAD(P)-bd_dom_sf"/>
</dbReference>
<dbReference type="PANTHER" id="PTHR48079:SF6">
    <property type="entry name" value="NAD(P)-BINDING DOMAIN-CONTAINING PROTEIN-RELATED"/>
    <property type="match status" value="1"/>
</dbReference>
<reference evidence="2 3" key="1">
    <citation type="submission" date="2014-09" db="EMBL/GenBank/DDBJ databases">
        <title>Genome sequence of Sinomonas sp. MUSC 117.</title>
        <authorList>
            <person name="Lee L.-H."/>
        </authorList>
    </citation>
    <scope>NUCLEOTIDE SEQUENCE [LARGE SCALE GENOMIC DNA]</scope>
    <source>
        <strain evidence="2 3">MUSC 117</strain>
    </source>
</reference>
<evidence type="ECO:0000313" key="3">
    <source>
        <dbReference type="Proteomes" id="UP000030982"/>
    </source>
</evidence>
<keyword evidence="3" id="KW-1185">Reference proteome</keyword>
<proteinExistence type="predicted"/>
<feature type="domain" description="NAD-dependent epimerase/dehydratase" evidence="1">
    <location>
        <begin position="3"/>
        <end position="239"/>
    </location>
</feature>
<dbReference type="AlphaFoldDB" id="A0A0B2AQF9"/>